<evidence type="ECO:0000256" key="1">
    <source>
        <dbReference type="ARBA" id="ARBA00024336"/>
    </source>
</evidence>
<feature type="compositionally biased region" description="Basic and acidic residues" evidence="2">
    <location>
        <begin position="481"/>
        <end position="493"/>
    </location>
</feature>
<organism evidence="4 5">
    <name type="scientific">Strongylocentrotus purpuratus</name>
    <name type="common">Purple sea urchin</name>
    <dbReference type="NCBI Taxonomy" id="7668"/>
    <lineage>
        <taxon>Eukaryota</taxon>
        <taxon>Metazoa</taxon>
        <taxon>Echinodermata</taxon>
        <taxon>Eleutherozoa</taxon>
        <taxon>Echinozoa</taxon>
        <taxon>Echinoidea</taxon>
        <taxon>Euechinoidea</taxon>
        <taxon>Echinacea</taxon>
        <taxon>Camarodonta</taxon>
        <taxon>Echinidea</taxon>
        <taxon>Strongylocentrotidae</taxon>
        <taxon>Strongylocentrotus</taxon>
    </lineage>
</organism>
<dbReference type="PANTHER" id="PTHR21705">
    <property type="entry name" value="RAI16 PROTEIN-RELATED"/>
    <property type="match status" value="1"/>
</dbReference>
<dbReference type="AlphaFoldDB" id="A0A7M7NHL7"/>
<dbReference type="GeneID" id="577683"/>
<feature type="region of interest" description="Disordered" evidence="2">
    <location>
        <begin position="896"/>
        <end position="942"/>
    </location>
</feature>
<feature type="compositionally biased region" description="Polar residues" evidence="2">
    <location>
        <begin position="643"/>
        <end position="680"/>
    </location>
</feature>
<reference evidence="5" key="1">
    <citation type="submission" date="2015-02" db="EMBL/GenBank/DDBJ databases">
        <title>Genome sequencing for Strongylocentrotus purpuratus.</title>
        <authorList>
            <person name="Murali S."/>
            <person name="Liu Y."/>
            <person name="Vee V."/>
            <person name="English A."/>
            <person name="Wang M."/>
            <person name="Skinner E."/>
            <person name="Han Y."/>
            <person name="Muzny D.M."/>
            <person name="Worley K.C."/>
            <person name="Gibbs R.A."/>
        </authorList>
    </citation>
    <scope>NUCLEOTIDE SEQUENCE</scope>
</reference>
<dbReference type="EnsemblMetazoa" id="XM_030980636">
    <property type="protein sequence ID" value="XP_030836496"/>
    <property type="gene ID" value="LOC577683"/>
</dbReference>
<feature type="compositionally biased region" description="Polar residues" evidence="2">
    <location>
        <begin position="900"/>
        <end position="917"/>
    </location>
</feature>
<dbReference type="PANTHER" id="PTHR21705:SF11">
    <property type="entry name" value="FHIP FAMILY PROTEIN CG3558"/>
    <property type="match status" value="1"/>
</dbReference>
<feature type="region of interest" description="Disordered" evidence="2">
    <location>
        <begin position="530"/>
        <end position="584"/>
    </location>
</feature>
<feature type="compositionally biased region" description="Basic and acidic residues" evidence="2">
    <location>
        <begin position="781"/>
        <end position="794"/>
    </location>
</feature>
<dbReference type="Pfam" id="PF19311">
    <property type="entry name" value="KELAA"/>
    <property type="match status" value="1"/>
</dbReference>
<dbReference type="Proteomes" id="UP000007110">
    <property type="component" value="Unassembled WGS sequence"/>
</dbReference>
<feature type="region of interest" description="Disordered" evidence="2">
    <location>
        <begin position="628"/>
        <end position="687"/>
    </location>
</feature>
<evidence type="ECO:0000313" key="4">
    <source>
        <dbReference type="EnsemblMetazoa" id="XP_030836496"/>
    </source>
</evidence>
<evidence type="ECO:0000256" key="2">
    <source>
        <dbReference type="SAM" id="MobiDB-lite"/>
    </source>
</evidence>
<feature type="compositionally biased region" description="Polar residues" evidence="2">
    <location>
        <begin position="530"/>
        <end position="549"/>
    </location>
</feature>
<dbReference type="Pfam" id="PF10257">
    <property type="entry name" value="RAI16-like"/>
    <property type="match status" value="1"/>
</dbReference>
<dbReference type="OMA" id="QQTHTEC"/>
<keyword evidence="5" id="KW-1185">Reference proteome</keyword>
<dbReference type="InParanoid" id="A0A7M7NHL7"/>
<feature type="compositionally biased region" description="Polar residues" evidence="2">
    <location>
        <begin position="559"/>
        <end position="571"/>
    </location>
</feature>
<dbReference type="InterPro" id="IPR045668">
    <property type="entry name" value="FHIP_KELAA_motif"/>
</dbReference>
<dbReference type="OrthoDB" id="6287422at2759"/>
<feature type="region of interest" description="Disordered" evidence="2">
    <location>
        <begin position="1"/>
        <end position="34"/>
    </location>
</feature>
<evidence type="ECO:0000313" key="5">
    <source>
        <dbReference type="Proteomes" id="UP000007110"/>
    </source>
</evidence>
<dbReference type="FunCoup" id="A0A7M7NHL7">
    <property type="interactions" value="1265"/>
</dbReference>
<proteinExistence type="inferred from homology"/>
<reference evidence="4" key="2">
    <citation type="submission" date="2021-01" db="UniProtKB">
        <authorList>
            <consortium name="EnsemblMetazoa"/>
        </authorList>
    </citation>
    <scope>IDENTIFICATION</scope>
</reference>
<dbReference type="InterPro" id="IPR019384">
    <property type="entry name" value="FHIP"/>
</dbReference>
<feature type="domain" description="FHF complex subunit HOOK-interacting protein C-terminal" evidence="3">
    <location>
        <begin position="967"/>
        <end position="1058"/>
    </location>
</feature>
<dbReference type="KEGG" id="spu:577683"/>
<dbReference type="InterPro" id="IPR045669">
    <property type="entry name" value="FHIP_C"/>
</dbReference>
<dbReference type="RefSeq" id="XP_030836496.1">
    <property type="nucleotide sequence ID" value="XM_030980636.1"/>
</dbReference>
<protein>
    <recommendedName>
        <fullName evidence="3">FHF complex subunit HOOK-interacting protein C-terminal domain-containing protein</fullName>
    </recommendedName>
</protein>
<feature type="region of interest" description="Disordered" evidence="2">
    <location>
        <begin position="746"/>
        <end position="806"/>
    </location>
</feature>
<dbReference type="Pfam" id="PF19314">
    <property type="entry name" value="DUF5917"/>
    <property type="match status" value="1"/>
</dbReference>
<sequence length="1184" mass="131734">MSRFLRRMSSTASSTVSSPPPAANHHSQERAMSPEVEAQQVRLEVYLNHWQQIQVIVNKVFNNRRTWSKVNHDDVQTVANYTIQMMHLLVEEEAPAQGTIGRLLEILIQENILEKLYIWSERIGDYQEDAKRELLKIYELIIGQCKQSVLMHPAILNPLLSLLLACWEHSREDTERQLIPLLQALCISLSQDPNLLEFLFHASPSKGPAKFLLFSLLIPYIHREGLMGQQARDALLLCISVSAEAKNIGKYIADSTNLCPVLAGGLGALYSRLPGKLDISPDHWHRITQEDLANMPDLAMFLNSLEFCNAVVQVAHPLVSDQLVQFFHDGFLVPVIGPALHQFSHADILRNSSDLNLNEEIVSATAYVEIFLRSISDPRLMRAFLRYLCLGWYDNTTIMESLIRRIGTNSKLCVVTLSLFNTLLDVNCEDIMVELILKYLVPCSHVMASQRKAIRDLDFYGKWAEKFISLSPVCCKPLKETSKDKEGHRDGKMDPSSQRRNISDLGDNHSNGTLDAVRLTSKEHVVITGSNQSLNNATSIDSDTMQQNGHGRLSPDPSAASNTSRTSDSDTLSQASRLSSEESSVCEIESSHIEYLLDARHAIIECSKSCKHWSASYDGLSPAPTILSPDVESTGPGERFRFNSVQSTGNRSLQSTPRHESTAMTMNERTLDSSNEQPLSRSHDSDKYNALEGTLSSTIQEVLQMSIGDESAKKEDADNDVSLAEIFQGEKLSIVELVDSLDKMKTVDAEESNESQEESSQGDSDDRSSSSNAKHSLYRKMALDRSDVMSEESRLSSTSRSRQDSEFEFEEPGVFWQFDSDLEATPNRRMSSTGGGGYFFDEPYEQLHPVNYNGDLNGDDVLPHHNGFLDNGEFPTSFHTNGTSSLASPLSFDDLDENHFTLSDPDTPQSGASSGKSSPLHDGESPRRAGPRTNYNLPRPAGLPLASVGSPGAFSPVGKITGGPTIGTFMVTIFAKLDSMMENSLYVNLLLTGIISRLACYPQPLLRSFLLNTNMVFQPSVRSLTQVLTSVRSRLDAYAAKVEKWDTNLHRAKQYLTTRESPEEEGPNKDRTWSMVEERDRVTLKPRSGTLTTIKQITRRGSLSDMFLRRRSRSIKTSEKQKLSAIRESGVGSSVTGAMSLESSAHYESLKSRNAVYSAVVLDEFVKELAALAQEHAVLSVEDL</sequence>
<comment type="similarity">
    <text evidence="1">Belongs to the FHIP family.</text>
</comment>
<accession>A0A7M7NHL7</accession>
<evidence type="ECO:0000259" key="3">
    <source>
        <dbReference type="Pfam" id="PF19314"/>
    </source>
</evidence>
<name>A0A7M7NHL7_STRPU</name>
<feature type="compositionally biased region" description="Low complexity" evidence="2">
    <location>
        <begin position="572"/>
        <end position="584"/>
    </location>
</feature>
<feature type="region of interest" description="Disordered" evidence="2">
    <location>
        <begin position="481"/>
        <end position="510"/>
    </location>
</feature>